<evidence type="ECO:0000313" key="2">
    <source>
        <dbReference type="EMBL" id="MFD2648440.1"/>
    </source>
</evidence>
<sequence length="168" mass="18709">MPPITNPGHIIPQDIEPGDASEAFNLAEPYTQTEIEDLLYGDDRPASHRLARLRELREQAATRETGDWGDQDPQASLDEIDRAIDELSATIANSDDLEDYAELNPTLDYDPEERLDALSPDDVDSRRAIEGRDSDADFDGDEEDAALEPLDVAEWEDGDDFDPDKGVH</sequence>
<name>A0ABW5QL44_9HYPH</name>
<accession>A0ABW5QL44</accession>
<dbReference type="Proteomes" id="UP001597521">
    <property type="component" value="Unassembled WGS sequence"/>
</dbReference>
<protein>
    <submittedName>
        <fullName evidence="2">Uncharacterized protein</fullName>
    </submittedName>
</protein>
<proteinExistence type="predicted"/>
<dbReference type="RefSeq" id="WP_386833619.1">
    <property type="nucleotide sequence ID" value="NZ_JBHUNP010000001.1"/>
</dbReference>
<reference evidence="3" key="1">
    <citation type="journal article" date="2019" name="Int. J. Syst. Evol. Microbiol.">
        <title>The Global Catalogue of Microorganisms (GCM) 10K type strain sequencing project: providing services to taxonomists for standard genome sequencing and annotation.</title>
        <authorList>
            <consortium name="The Broad Institute Genomics Platform"/>
            <consortium name="The Broad Institute Genome Sequencing Center for Infectious Disease"/>
            <person name="Wu L."/>
            <person name="Ma J."/>
        </authorList>
    </citation>
    <scope>NUCLEOTIDE SEQUENCE [LARGE SCALE GENOMIC DNA]</scope>
    <source>
        <strain evidence="3">CCM 7427</strain>
    </source>
</reference>
<evidence type="ECO:0000256" key="1">
    <source>
        <dbReference type="SAM" id="MobiDB-lite"/>
    </source>
</evidence>
<comment type="caution">
    <text evidence="2">The sequence shown here is derived from an EMBL/GenBank/DDBJ whole genome shotgun (WGS) entry which is preliminary data.</text>
</comment>
<dbReference type="EMBL" id="JBHUNP010000001">
    <property type="protein sequence ID" value="MFD2648440.1"/>
    <property type="molecule type" value="Genomic_DNA"/>
</dbReference>
<feature type="region of interest" description="Disordered" evidence="1">
    <location>
        <begin position="106"/>
        <end position="168"/>
    </location>
</feature>
<keyword evidence="3" id="KW-1185">Reference proteome</keyword>
<feature type="compositionally biased region" description="Basic and acidic residues" evidence="1">
    <location>
        <begin position="123"/>
        <end position="135"/>
    </location>
</feature>
<feature type="compositionally biased region" description="Acidic residues" evidence="1">
    <location>
        <begin position="136"/>
        <end position="162"/>
    </location>
</feature>
<gene>
    <name evidence="2" type="ORF">ACFSX5_11610</name>
</gene>
<evidence type="ECO:0000313" key="3">
    <source>
        <dbReference type="Proteomes" id="UP001597521"/>
    </source>
</evidence>
<organism evidence="2 3">
    <name type="scientific">Devosia albogilva</name>
    <dbReference type="NCBI Taxonomy" id="429726"/>
    <lineage>
        <taxon>Bacteria</taxon>
        <taxon>Pseudomonadati</taxon>
        <taxon>Pseudomonadota</taxon>
        <taxon>Alphaproteobacteria</taxon>
        <taxon>Hyphomicrobiales</taxon>
        <taxon>Devosiaceae</taxon>
        <taxon>Devosia</taxon>
    </lineage>
</organism>